<dbReference type="GO" id="GO:0006644">
    <property type="term" value="P:phospholipid metabolic process"/>
    <property type="evidence" value="ECO:0007669"/>
    <property type="project" value="InterPro"/>
</dbReference>
<feature type="disulfide bond" evidence="10">
    <location>
        <begin position="93"/>
        <end position="105"/>
    </location>
</feature>
<dbReference type="Proteomes" id="UP000001075">
    <property type="component" value="Unassembled WGS sequence"/>
</dbReference>
<evidence type="ECO:0000256" key="6">
    <source>
        <dbReference type="ARBA" id="ARBA00048699"/>
    </source>
</evidence>
<dbReference type="GO" id="GO:0005543">
    <property type="term" value="F:phospholipid binding"/>
    <property type="evidence" value="ECO:0007669"/>
    <property type="project" value="TreeGrafter"/>
</dbReference>
<gene>
    <name evidence="14" type="ORF">I79_002166</name>
</gene>
<dbReference type="FunCoup" id="G3GWN7">
    <property type="interactions" value="340"/>
</dbReference>
<keyword evidence="12" id="KW-0443">Lipid metabolism</keyword>
<dbReference type="SMART" id="SM00085">
    <property type="entry name" value="PA2c"/>
    <property type="match status" value="1"/>
</dbReference>
<proteinExistence type="inferred from homology"/>
<evidence type="ECO:0000313" key="15">
    <source>
        <dbReference type="Proteomes" id="UP000001075"/>
    </source>
</evidence>
<comment type="subcellular location">
    <subcellularLocation>
        <location evidence="1 12">Secreted</location>
    </subcellularLocation>
</comment>
<dbReference type="PROSITE" id="PS00119">
    <property type="entry name" value="PA2_ASP"/>
    <property type="match status" value="1"/>
</dbReference>
<keyword evidence="12" id="KW-0378">Hydrolase</keyword>
<dbReference type="GO" id="GO:0005509">
    <property type="term" value="F:calcium ion binding"/>
    <property type="evidence" value="ECO:0007669"/>
    <property type="project" value="InterPro"/>
</dbReference>
<evidence type="ECO:0000256" key="7">
    <source>
        <dbReference type="ARBA" id="ARBA00049039"/>
    </source>
</evidence>
<feature type="binding site" evidence="9">
    <location>
        <position position="64"/>
    </location>
    <ligand>
        <name>Ca(2+)</name>
        <dbReference type="ChEBI" id="CHEBI:29108"/>
    </ligand>
</feature>
<keyword evidence="5 10" id="KW-1015">Disulfide bond</keyword>
<evidence type="ECO:0000256" key="1">
    <source>
        <dbReference type="ARBA" id="ARBA00004613"/>
    </source>
</evidence>
<dbReference type="eggNOG" id="KOG4087">
    <property type="taxonomic scope" value="Eukaryota"/>
</dbReference>
<dbReference type="SUPFAM" id="SSF48619">
    <property type="entry name" value="Phospholipase A2, PLA2"/>
    <property type="match status" value="1"/>
</dbReference>
<dbReference type="Gene3D" id="1.20.90.10">
    <property type="entry name" value="Phospholipase A2 domain"/>
    <property type="match status" value="1"/>
</dbReference>
<feature type="active site" evidence="8">
    <location>
        <position position="63"/>
    </location>
</feature>
<evidence type="ECO:0000256" key="11">
    <source>
        <dbReference type="RuleBase" id="RU003654"/>
    </source>
</evidence>
<evidence type="ECO:0000256" key="4">
    <source>
        <dbReference type="ARBA" id="ARBA00022837"/>
    </source>
</evidence>
<evidence type="ECO:0000256" key="12">
    <source>
        <dbReference type="RuleBase" id="RU361236"/>
    </source>
</evidence>
<dbReference type="FunFam" id="1.20.90.10:FF:000001">
    <property type="entry name" value="Basic phospholipase A2 homolog"/>
    <property type="match status" value="1"/>
</dbReference>
<dbReference type="PROSITE" id="PS00118">
    <property type="entry name" value="PA2_HIS"/>
    <property type="match status" value="1"/>
</dbReference>
<feature type="active site" evidence="8">
    <location>
        <position position="108"/>
    </location>
</feature>
<evidence type="ECO:0000256" key="3">
    <source>
        <dbReference type="ARBA" id="ARBA00022525"/>
    </source>
</evidence>
<dbReference type="STRING" id="10029.G3GWN7"/>
<dbReference type="Pfam" id="PF00068">
    <property type="entry name" value="Phospholip_A2_1"/>
    <property type="match status" value="1"/>
</dbReference>
<comment type="catalytic activity">
    <reaction evidence="6">
        <text>1-hexadecanoyl-2-(9Z-octadecenoyl)-sn-glycero-3-phosphocholine + H2O = 1-hexadecanoyl-sn-glycero-3-phosphocholine + (9Z)-octadecenoate + H(+)</text>
        <dbReference type="Rhea" id="RHEA:38779"/>
        <dbReference type="ChEBI" id="CHEBI:15377"/>
        <dbReference type="ChEBI" id="CHEBI:15378"/>
        <dbReference type="ChEBI" id="CHEBI:30823"/>
        <dbReference type="ChEBI" id="CHEBI:72998"/>
        <dbReference type="ChEBI" id="CHEBI:73001"/>
    </reaction>
    <physiologicalReaction direction="left-to-right" evidence="6">
        <dbReference type="Rhea" id="RHEA:38780"/>
    </physiologicalReaction>
</comment>
<dbReference type="InterPro" id="IPR033112">
    <property type="entry name" value="PLA2_Asp_AS"/>
</dbReference>
<dbReference type="InterPro" id="IPR016090">
    <property type="entry name" value="PLA2-like_dom"/>
</dbReference>
<dbReference type="EC" id="3.1.1.4" evidence="12"/>
<evidence type="ECO:0000256" key="8">
    <source>
        <dbReference type="PIRSR" id="PIRSR601211-1"/>
    </source>
</evidence>
<dbReference type="InterPro" id="IPR033113">
    <property type="entry name" value="PLA2_histidine"/>
</dbReference>
<sequence>MTFVYPSATRRLHVFKRGLLELAGTVDCVGPRSPMAYMNYGCHCGLGGRGKPRDAIDWCCHHHDCCYAKAQDAGCSPKIDRYPWRCINNHIQCGPAENKCQELLCKCDKELAYCLKGTEYHLKYLFYPSILCKTMSPTCA</sequence>
<evidence type="ECO:0000256" key="9">
    <source>
        <dbReference type="PIRSR" id="PIRSR601211-2"/>
    </source>
</evidence>
<feature type="disulfide bond" evidence="10">
    <location>
        <begin position="66"/>
        <end position="107"/>
    </location>
</feature>
<dbReference type="InterPro" id="IPR036444">
    <property type="entry name" value="PLipase_A2_dom_sf"/>
</dbReference>
<keyword evidence="4 9" id="KW-0106">Calcium</keyword>
<comment type="catalytic activity">
    <reaction evidence="7">
        <text>1-hexadecanoyl-2-(9Z,12Z-octadecadienoyl)-sn-glycero-3-phosphoethanolamine + H2O = 1-hexadecanoyl-sn-glycero-3-phosphoethanolamine + (9Z,12Z)-octadecadienoate + H(+)</text>
        <dbReference type="Rhea" id="RHEA:40815"/>
        <dbReference type="ChEBI" id="CHEBI:15377"/>
        <dbReference type="ChEBI" id="CHEBI:15378"/>
        <dbReference type="ChEBI" id="CHEBI:30245"/>
        <dbReference type="ChEBI" id="CHEBI:73004"/>
        <dbReference type="ChEBI" id="CHEBI:73008"/>
    </reaction>
    <physiologicalReaction direction="left-to-right" evidence="7">
        <dbReference type="Rhea" id="RHEA:40816"/>
    </physiologicalReaction>
</comment>
<reference evidence="15" key="1">
    <citation type="journal article" date="2011" name="Nat. Biotechnol.">
        <title>The genomic sequence of the Chinese hamster ovary (CHO)-K1 cell line.</title>
        <authorList>
            <person name="Xu X."/>
            <person name="Nagarajan H."/>
            <person name="Lewis N.E."/>
            <person name="Pan S."/>
            <person name="Cai Z."/>
            <person name="Liu X."/>
            <person name="Chen W."/>
            <person name="Xie M."/>
            <person name="Wang W."/>
            <person name="Hammond S."/>
            <person name="Andersen M.R."/>
            <person name="Neff N."/>
            <person name="Passarelli B."/>
            <person name="Koh W."/>
            <person name="Fan H.C."/>
            <person name="Wang J."/>
            <person name="Gui Y."/>
            <person name="Lee K.H."/>
            <person name="Betenbaugh M.J."/>
            <person name="Quake S.R."/>
            <person name="Famili I."/>
            <person name="Palsson B.O."/>
            <person name="Wang J."/>
        </authorList>
    </citation>
    <scope>NUCLEOTIDE SEQUENCE [LARGE SCALE GENOMIC DNA]</scope>
    <source>
        <strain evidence="15">CHO K1 cell line</strain>
    </source>
</reference>
<dbReference type="AlphaFoldDB" id="G3GWN7"/>
<dbReference type="EMBL" id="JH000052">
    <property type="protein sequence ID" value="EGV96347.1"/>
    <property type="molecule type" value="Genomic_DNA"/>
</dbReference>
<dbReference type="InterPro" id="IPR001211">
    <property type="entry name" value="PLA2"/>
</dbReference>
<comment type="catalytic activity">
    <reaction evidence="12">
        <text>a 1,2-diacyl-sn-glycero-3-phosphocholine + H2O = a 1-acyl-sn-glycero-3-phosphocholine + a fatty acid + H(+)</text>
        <dbReference type="Rhea" id="RHEA:15801"/>
        <dbReference type="ChEBI" id="CHEBI:15377"/>
        <dbReference type="ChEBI" id="CHEBI:15378"/>
        <dbReference type="ChEBI" id="CHEBI:28868"/>
        <dbReference type="ChEBI" id="CHEBI:57643"/>
        <dbReference type="ChEBI" id="CHEBI:58168"/>
        <dbReference type="EC" id="3.1.1.4"/>
    </reaction>
</comment>
<name>G3GWN7_CRIGR</name>
<dbReference type="GO" id="GO:0047498">
    <property type="term" value="F:calcium-dependent phospholipase A2 activity"/>
    <property type="evidence" value="ECO:0007669"/>
    <property type="project" value="TreeGrafter"/>
</dbReference>
<evidence type="ECO:0000313" key="14">
    <source>
        <dbReference type="EMBL" id="EGV96347.1"/>
    </source>
</evidence>
<dbReference type="PaxDb" id="10029-XP_007633285.1"/>
<dbReference type="PRINTS" id="PR00389">
    <property type="entry name" value="PHPHLIPASEA2"/>
</dbReference>
<comment type="similarity">
    <text evidence="2 11">Belongs to the phospholipase A2 family.</text>
</comment>
<feature type="binding site" evidence="9">
    <location>
        <position position="45"/>
    </location>
    <ligand>
        <name>Ca(2+)</name>
        <dbReference type="ChEBI" id="CHEBI:29108"/>
    </ligand>
</feature>
<evidence type="ECO:0000256" key="5">
    <source>
        <dbReference type="ARBA" id="ARBA00023157"/>
    </source>
</evidence>
<accession>G3GWN7</accession>
<feature type="disulfide bond" evidence="10">
    <location>
        <begin position="75"/>
        <end position="100"/>
    </location>
</feature>
<feature type="disulfide bond" evidence="10">
    <location>
        <begin position="44"/>
        <end position="60"/>
    </location>
</feature>
<dbReference type="GO" id="GO:0005576">
    <property type="term" value="C:extracellular region"/>
    <property type="evidence" value="ECO:0007669"/>
    <property type="project" value="UniProtKB-SubCell"/>
</dbReference>
<protein>
    <recommendedName>
        <fullName evidence="12">Phospholipase A2</fullName>
        <ecNumber evidence="12">3.1.1.4</ecNumber>
    </recommendedName>
</protein>
<keyword evidence="3 12" id="KW-0964">Secreted</keyword>
<feature type="binding site" evidence="9">
    <location>
        <position position="47"/>
    </location>
    <ligand>
        <name>Ca(2+)</name>
        <dbReference type="ChEBI" id="CHEBI:29108"/>
    </ligand>
</feature>
<comment type="cofactor">
    <cofactor evidence="9">
        <name>Ca(2+)</name>
        <dbReference type="ChEBI" id="CHEBI:29108"/>
    </cofactor>
    <text evidence="9">Binds 1 Ca(2+) ion per subunit.</text>
</comment>
<evidence type="ECO:0000256" key="10">
    <source>
        <dbReference type="PIRSR" id="PIRSR601211-3"/>
    </source>
</evidence>
<dbReference type="InParanoid" id="G3GWN7"/>
<dbReference type="PANTHER" id="PTHR11716:SF4">
    <property type="entry name" value="GROUP 10 SECRETORY PHOSPHOLIPASE A2"/>
    <property type="match status" value="1"/>
</dbReference>
<dbReference type="GO" id="GO:0050482">
    <property type="term" value="P:arachidonate secretion"/>
    <property type="evidence" value="ECO:0007669"/>
    <property type="project" value="InterPro"/>
</dbReference>
<feature type="disulfide bond" evidence="10">
    <location>
        <begin position="42"/>
        <end position="132"/>
    </location>
</feature>
<organism evidence="14 15">
    <name type="scientific">Cricetulus griseus</name>
    <name type="common">Chinese hamster</name>
    <name type="synonym">Cricetulus barabensis griseus</name>
    <dbReference type="NCBI Taxonomy" id="10029"/>
    <lineage>
        <taxon>Eukaryota</taxon>
        <taxon>Metazoa</taxon>
        <taxon>Chordata</taxon>
        <taxon>Craniata</taxon>
        <taxon>Vertebrata</taxon>
        <taxon>Euteleostomi</taxon>
        <taxon>Mammalia</taxon>
        <taxon>Eutheria</taxon>
        <taxon>Euarchontoglires</taxon>
        <taxon>Glires</taxon>
        <taxon>Rodentia</taxon>
        <taxon>Myomorpha</taxon>
        <taxon>Muroidea</taxon>
        <taxon>Cricetidae</taxon>
        <taxon>Cricetinae</taxon>
        <taxon>Cricetulus</taxon>
    </lineage>
</organism>
<feature type="domain" description="Phospholipase A2-like central" evidence="13">
    <location>
        <begin position="18"/>
        <end position="133"/>
    </location>
</feature>
<evidence type="ECO:0000256" key="2">
    <source>
        <dbReference type="ARBA" id="ARBA00007056"/>
    </source>
</evidence>
<keyword evidence="9" id="KW-0479">Metal-binding</keyword>
<evidence type="ECO:0000259" key="13">
    <source>
        <dbReference type="SMART" id="SM00085"/>
    </source>
</evidence>
<feature type="disulfide bond" evidence="10">
    <location>
        <begin position="65"/>
        <end position="139"/>
    </location>
</feature>
<dbReference type="CDD" id="cd00125">
    <property type="entry name" value="PLA2c"/>
    <property type="match status" value="1"/>
</dbReference>
<dbReference type="PANTHER" id="PTHR11716">
    <property type="entry name" value="PHOSPHOLIPASE A2 FAMILY MEMBER"/>
    <property type="match status" value="1"/>
</dbReference>
<dbReference type="GO" id="GO:0016042">
    <property type="term" value="P:lipid catabolic process"/>
    <property type="evidence" value="ECO:0007669"/>
    <property type="project" value="InterPro"/>
</dbReference>
<feature type="disulfide bond" evidence="10">
    <location>
        <begin position="59"/>
        <end position="114"/>
    </location>
</feature>